<evidence type="ECO:0000259" key="1">
    <source>
        <dbReference type="Pfam" id="PF13847"/>
    </source>
</evidence>
<dbReference type="Pfam" id="PF13847">
    <property type="entry name" value="Methyltransf_31"/>
    <property type="match status" value="1"/>
</dbReference>
<dbReference type="RefSeq" id="WP_007503149.1">
    <property type="nucleotide sequence ID" value="NZ_AGBF01000216.1"/>
</dbReference>
<keyword evidence="2" id="KW-0489">Methyltransferase</keyword>
<dbReference type="SUPFAM" id="SSF53335">
    <property type="entry name" value="S-adenosyl-L-methionine-dependent methyltransferases"/>
    <property type="match status" value="1"/>
</dbReference>
<accession>G2GLS4</accession>
<evidence type="ECO:0000313" key="2">
    <source>
        <dbReference type="EMBL" id="EGX55543.1"/>
    </source>
</evidence>
<comment type="caution">
    <text evidence="2">The sequence shown here is derived from an EMBL/GenBank/DDBJ whole genome shotgun (WGS) entry which is preliminary data.</text>
</comment>
<proteinExistence type="predicted"/>
<name>G2GLS4_9ACTN</name>
<organism evidence="2 3">
    <name type="scientific">Streptomyces zinciresistens K42</name>
    <dbReference type="NCBI Taxonomy" id="700597"/>
    <lineage>
        <taxon>Bacteria</taxon>
        <taxon>Bacillati</taxon>
        <taxon>Actinomycetota</taxon>
        <taxon>Actinomycetes</taxon>
        <taxon>Kitasatosporales</taxon>
        <taxon>Streptomycetaceae</taxon>
        <taxon>Streptomyces</taxon>
    </lineage>
</organism>
<dbReference type="CDD" id="cd02440">
    <property type="entry name" value="AdoMet_MTases"/>
    <property type="match status" value="1"/>
</dbReference>
<dbReference type="PANTHER" id="PTHR43591:SF24">
    <property type="entry name" value="2-METHOXY-6-POLYPRENYL-1,4-BENZOQUINOL METHYLASE, MITOCHONDRIAL"/>
    <property type="match status" value="1"/>
</dbReference>
<keyword evidence="3" id="KW-1185">Reference proteome</keyword>
<dbReference type="AlphaFoldDB" id="G2GLS4"/>
<dbReference type="InterPro" id="IPR029063">
    <property type="entry name" value="SAM-dependent_MTases_sf"/>
</dbReference>
<dbReference type="EMBL" id="AGBF01000216">
    <property type="protein sequence ID" value="EGX55543.1"/>
    <property type="molecule type" value="Genomic_DNA"/>
</dbReference>
<dbReference type="GO" id="GO:0032259">
    <property type="term" value="P:methylation"/>
    <property type="evidence" value="ECO:0007669"/>
    <property type="project" value="UniProtKB-KW"/>
</dbReference>
<dbReference type="OrthoDB" id="9795634at2"/>
<dbReference type="InterPro" id="IPR025714">
    <property type="entry name" value="Methyltranfer_dom"/>
</dbReference>
<sequence length="295" mass="31555">MSEEEPRRPRTGRETAVYTHGHHESVLRSHTWRTAANSAAYLVGSIEPHLRILDVGCGPGTITADLAALVPRGGVTGVDRAPDVLDRARATAAGRGLDNVRFAVADVHALDFPDGAFDVVHAHQVLQHVGDPVGALREMGRVTRPGGLVAVRDADYAAMTWYPRSEGLDAWLDLYRRVARGNGGEPDAGRRLRSWALRAGFTDVTATSSTWTFATDEERAWWSGLWAERTLASAYAARAAEGGHATAPDLEAVSAAWREWGRSPDGWFGVLHGEILCRKEAAGAGAGGAAAPAPR</sequence>
<dbReference type="Proteomes" id="UP000004217">
    <property type="component" value="Unassembled WGS sequence"/>
</dbReference>
<protein>
    <submittedName>
        <fullName evidence="2">UbiE family methyltransferase</fullName>
    </submittedName>
</protein>
<reference evidence="2 3" key="1">
    <citation type="submission" date="2011-08" db="EMBL/GenBank/DDBJ databases">
        <authorList>
            <person name="Lin Y."/>
            <person name="Hao X."/>
            <person name="Johnstone L."/>
            <person name="Miller S.J."/>
            <person name="Wei G."/>
            <person name="Rensing C."/>
        </authorList>
    </citation>
    <scope>NUCLEOTIDE SEQUENCE [LARGE SCALE GENOMIC DNA]</scope>
    <source>
        <strain evidence="2 3">K42</strain>
    </source>
</reference>
<keyword evidence="2" id="KW-0808">Transferase</keyword>
<gene>
    <name evidence="2" type="ORF">SZN_32381</name>
</gene>
<feature type="domain" description="Methyltransferase" evidence="1">
    <location>
        <begin position="47"/>
        <end position="168"/>
    </location>
</feature>
<dbReference type="PATRIC" id="fig|700597.3.peg.6334"/>
<dbReference type="PANTHER" id="PTHR43591">
    <property type="entry name" value="METHYLTRANSFERASE"/>
    <property type="match status" value="1"/>
</dbReference>
<dbReference type="Gene3D" id="3.40.50.150">
    <property type="entry name" value="Vaccinia Virus protein VP39"/>
    <property type="match status" value="1"/>
</dbReference>
<evidence type="ECO:0000313" key="3">
    <source>
        <dbReference type="Proteomes" id="UP000004217"/>
    </source>
</evidence>
<dbReference type="GO" id="GO:0008168">
    <property type="term" value="F:methyltransferase activity"/>
    <property type="evidence" value="ECO:0007669"/>
    <property type="project" value="UniProtKB-KW"/>
</dbReference>